<evidence type="ECO:0000259" key="10">
    <source>
        <dbReference type="Pfam" id="PF02771"/>
    </source>
</evidence>
<evidence type="ECO:0000259" key="7">
    <source>
        <dbReference type="Pfam" id="PF00441"/>
    </source>
</evidence>
<dbReference type="InterPro" id="IPR009075">
    <property type="entry name" value="AcylCo_DH/oxidase_C"/>
</dbReference>
<comment type="similarity">
    <text evidence="2 6">Belongs to the acyl-CoA dehydrogenase family.</text>
</comment>
<dbReference type="InterPro" id="IPR037069">
    <property type="entry name" value="AcylCoA_DH/ox_N_sf"/>
</dbReference>
<dbReference type="Gene3D" id="1.10.540.10">
    <property type="entry name" value="Acyl-CoA dehydrogenase/oxidase, N-terminal domain"/>
    <property type="match status" value="1"/>
</dbReference>
<dbReference type="SUPFAM" id="SSF56645">
    <property type="entry name" value="Acyl-CoA dehydrogenase NM domain-like"/>
    <property type="match status" value="1"/>
</dbReference>
<comment type="cofactor">
    <cofactor evidence="1 6">
        <name>FAD</name>
        <dbReference type="ChEBI" id="CHEBI:57692"/>
    </cofactor>
</comment>
<feature type="domain" description="Acyl-CoA oxidase/dehydrogenase middle" evidence="9">
    <location>
        <begin position="122"/>
        <end position="217"/>
    </location>
</feature>
<sequence>MNFKLTGEQESIKNTIRKFAETKIEPIAFQLDEKNMFPEEIVREMGQLSFMGLPYPLKYGGAAKDVLSYIIAVEELSRVDAGVGVILSAHVSLASWPIMEFGTENQKEKYLTPLASGKKIGAFGLTEENAGSDAGGTETTAVLNGDYYILNGAKVFITNAGYADTYVIFAVTTPGIGTKGISAFIVEKEWKGFTFGTHYNKMGIRSSATAELLFHNVKVPKENLLGKEGEGFKIAMMTLEGGRIGIAAQALGIAQGAYEKALNYAKERIQFGKPISRQQSIAFKLADMTTKIRAARFMVYSAAVLKQEHESYGTESAMAKLYASDICLEVVNDAVQIYGGSGYIKGFAVERMYRDAKICTIYEGTNEIQKLVISNSILGKPKKTSSENTAGNTADVAAKKSASKAITGNRKRVIIKEGTAEEKVHKFLSYLDSENMKIESNSAVHLGDNIGEADRVCSIGLGLASKDDLPIIQELAQSMGAQLGCSRPFAEEREWLPLNRFVGISGQKFKGSFYMAIGISGQIQHLGGIRDAKIITAINIDENAPIFSNADYGIVGDLYEIVPVLNRILKEKGL</sequence>
<dbReference type="Pfam" id="PF00766">
    <property type="entry name" value="ETF_alpha"/>
    <property type="match status" value="1"/>
</dbReference>
<comment type="caution">
    <text evidence="11">The sequence shown here is derived from an EMBL/GenBank/DDBJ whole genome shotgun (WGS) entry which is preliminary data.</text>
</comment>
<dbReference type="SUPFAM" id="SSF52467">
    <property type="entry name" value="DHS-like NAD/FAD-binding domain"/>
    <property type="match status" value="1"/>
</dbReference>
<organism evidence="11 12">
    <name type="scientific">Clostridium moutaii</name>
    <dbReference type="NCBI Taxonomy" id="3240932"/>
    <lineage>
        <taxon>Bacteria</taxon>
        <taxon>Bacillati</taxon>
        <taxon>Bacillota</taxon>
        <taxon>Clostridia</taxon>
        <taxon>Eubacteriales</taxon>
        <taxon>Clostridiaceae</taxon>
        <taxon>Clostridium</taxon>
    </lineage>
</organism>
<evidence type="ECO:0000313" key="11">
    <source>
        <dbReference type="EMBL" id="MEY8001221.1"/>
    </source>
</evidence>
<evidence type="ECO:0000256" key="4">
    <source>
        <dbReference type="ARBA" id="ARBA00022827"/>
    </source>
</evidence>
<feature type="domain" description="Electron transfer flavoprotein alpha subunit C-terminal" evidence="8">
    <location>
        <begin position="449"/>
        <end position="530"/>
    </location>
</feature>
<evidence type="ECO:0000256" key="6">
    <source>
        <dbReference type="RuleBase" id="RU362125"/>
    </source>
</evidence>
<evidence type="ECO:0000256" key="5">
    <source>
        <dbReference type="ARBA" id="ARBA00023002"/>
    </source>
</evidence>
<dbReference type="InterPro" id="IPR009100">
    <property type="entry name" value="AcylCoA_DH/oxidase_NM_dom_sf"/>
</dbReference>
<dbReference type="PANTHER" id="PTHR43884:SF25">
    <property type="entry name" value="ACYL-COA DEHYDROGENASE YDBM-RELATED"/>
    <property type="match status" value="1"/>
</dbReference>
<keyword evidence="5 6" id="KW-0560">Oxidoreductase</keyword>
<dbReference type="InterPro" id="IPR029035">
    <property type="entry name" value="DHS-like_NAD/FAD-binding_dom"/>
</dbReference>
<dbReference type="EMBL" id="JBGEWD010000015">
    <property type="protein sequence ID" value="MEY8001221.1"/>
    <property type="molecule type" value="Genomic_DNA"/>
</dbReference>
<dbReference type="Gene3D" id="2.40.110.10">
    <property type="entry name" value="Butyryl-CoA Dehydrogenase, subunit A, domain 2"/>
    <property type="match status" value="1"/>
</dbReference>
<keyword evidence="3 6" id="KW-0285">Flavoprotein</keyword>
<dbReference type="RefSeq" id="WP_369705119.1">
    <property type="nucleotide sequence ID" value="NZ_JBGEWD010000015.1"/>
</dbReference>
<evidence type="ECO:0000259" key="9">
    <source>
        <dbReference type="Pfam" id="PF02770"/>
    </source>
</evidence>
<keyword evidence="12" id="KW-1185">Reference proteome</keyword>
<proteinExistence type="inferred from homology"/>
<dbReference type="InterPro" id="IPR046373">
    <property type="entry name" value="Acyl-CoA_Oxase/DH_mid-dom_sf"/>
</dbReference>
<dbReference type="InterPro" id="IPR036250">
    <property type="entry name" value="AcylCo_DH-like_C"/>
</dbReference>
<dbReference type="Gene3D" id="1.20.140.10">
    <property type="entry name" value="Butyryl-CoA Dehydrogenase, subunit A, domain 3"/>
    <property type="match status" value="1"/>
</dbReference>
<keyword evidence="4 6" id="KW-0274">FAD</keyword>
<dbReference type="CDD" id="cd01158">
    <property type="entry name" value="SCAD_SBCAD"/>
    <property type="match status" value="1"/>
</dbReference>
<gene>
    <name evidence="11" type="ORF">AB8U03_13650</name>
</gene>
<name>A0ABV4BR10_9CLOT</name>
<dbReference type="Proteomes" id="UP001564657">
    <property type="component" value="Unassembled WGS sequence"/>
</dbReference>
<dbReference type="Pfam" id="PF02771">
    <property type="entry name" value="Acyl-CoA_dh_N"/>
    <property type="match status" value="1"/>
</dbReference>
<dbReference type="InterPro" id="IPR014731">
    <property type="entry name" value="ETF_asu_C"/>
</dbReference>
<feature type="domain" description="Acyl-CoA dehydrogenase/oxidase N-terminal" evidence="10">
    <location>
        <begin position="7"/>
        <end position="118"/>
    </location>
</feature>
<dbReference type="InterPro" id="IPR013786">
    <property type="entry name" value="AcylCoA_DH/ox_N"/>
</dbReference>
<evidence type="ECO:0000313" key="12">
    <source>
        <dbReference type="Proteomes" id="UP001564657"/>
    </source>
</evidence>
<evidence type="ECO:0000256" key="2">
    <source>
        <dbReference type="ARBA" id="ARBA00009347"/>
    </source>
</evidence>
<dbReference type="Pfam" id="PF02770">
    <property type="entry name" value="Acyl-CoA_dh_M"/>
    <property type="match status" value="1"/>
</dbReference>
<dbReference type="InterPro" id="IPR006089">
    <property type="entry name" value="Acyl-CoA_DH_CS"/>
</dbReference>
<feature type="domain" description="Acyl-CoA dehydrogenase/oxidase C-terminal" evidence="7">
    <location>
        <begin position="229"/>
        <end position="377"/>
    </location>
</feature>
<dbReference type="InterPro" id="IPR006091">
    <property type="entry name" value="Acyl-CoA_Oxase/DH_mid-dom"/>
</dbReference>
<dbReference type="Gene3D" id="3.40.50.1220">
    <property type="entry name" value="TPP-binding domain"/>
    <property type="match status" value="1"/>
</dbReference>
<dbReference type="Pfam" id="PF00441">
    <property type="entry name" value="Acyl-CoA_dh_1"/>
    <property type="match status" value="1"/>
</dbReference>
<evidence type="ECO:0000259" key="8">
    <source>
        <dbReference type="Pfam" id="PF00766"/>
    </source>
</evidence>
<evidence type="ECO:0000256" key="3">
    <source>
        <dbReference type="ARBA" id="ARBA00022630"/>
    </source>
</evidence>
<dbReference type="PROSITE" id="PS00072">
    <property type="entry name" value="ACYL_COA_DH_1"/>
    <property type="match status" value="1"/>
</dbReference>
<dbReference type="SUPFAM" id="SSF47203">
    <property type="entry name" value="Acyl-CoA dehydrogenase C-terminal domain-like"/>
    <property type="match status" value="1"/>
</dbReference>
<reference evidence="11 12" key="1">
    <citation type="submission" date="2024-08" db="EMBL/GenBank/DDBJ databases">
        <title>Clostridium lapicellarii sp. nov., and Clostridium renhuaiense sp. nov., two species isolated from the mud in a fermentation cellar used for producing sauce-flavour Chinese liquors.</title>
        <authorList>
            <person name="Yang F."/>
            <person name="Wang H."/>
            <person name="Chen L.Q."/>
            <person name="Zhou N."/>
            <person name="Lu J.J."/>
            <person name="Pu X.X."/>
            <person name="Wan B."/>
            <person name="Wang L."/>
            <person name="Liu S.J."/>
        </authorList>
    </citation>
    <scope>NUCLEOTIDE SEQUENCE [LARGE SCALE GENOMIC DNA]</scope>
    <source>
        <strain evidence="11 12">MT-5</strain>
    </source>
</reference>
<dbReference type="PANTHER" id="PTHR43884">
    <property type="entry name" value="ACYL-COA DEHYDROGENASE"/>
    <property type="match status" value="1"/>
</dbReference>
<accession>A0ABV4BR10</accession>
<evidence type="ECO:0000256" key="1">
    <source>
        <dbReference type="ARBA" id="ARBA00001974"/>
    </source>
</evidence>
<protein>
    <submittedName>
        <fullName evidence="11">Acyl-CoA dehydrogenase family protein</fullName>
    </submittedName>
</protein>